<dbReference type="SUPFAM" id="SSF55298">
    <property type="entry name" value="YjgF-like"/>
    <property type="match status" value="1"/>
</dbReference>
<dbReference type="InterPro" id="IPR035959">
    <property type="entry name" value="RutC-like_sf"/>
</dbReference>
<protein>
    <recommendedName>
        <fullName evidence="4">RidA family protein</fullName>
    </recommendedName>
</protein>
<dbReference type="EMBL" id="HBHX01000268">
    <property type="protein sequence ID" value="CAE0095912.1"/>
    <property type="molecule type" value="Transcribed_RNA"/>
</dbReference>
<reference evidence="3" key="1">
    <citation type="submission" date="2021-01" db="EMBL/GenBank/DDBJ databases">
        <authorList>
            <person name="Corre E."/>
            <person name="Pelletier E."/>
            <person name="Niang G."/>
            <person name="Scheremetjew M."/>
            <person name="Finn R."/>
            <person name="Kale V."/>
            <person name="Holt S."/>
            <person name="Cochrane G."/>
            <person name="Meng A."/>
            <person name="Brown T."/>
            <person name="Cohen L."/>
        </authorList>
    </citation>
    <scope>NUCLEOTIDE SEQUENCE</scope>
    <source>
        <strain evidence="3">CCMP281</strain>
    </source>
</reference>
<dbReference type="InterPro" id="IPR016161">
    <property type="entry name" value="Ald_DH/histidinol_DH"/>
</dbReference>
<organism evidence="3">
    <name type="scientific">Haptolina ericina</name>
    <dbReference type="NCBI Taxonomy" id="156174"/>
    <lineage>
        <taxon>Eukaryota</taxon>
        <taxon>Haptista</taxon>
        <taxon>Haptophyta</taxon>
        <taxon>Prymnesiophyceae</taxon>
        <taxon>Prymnesiales</taxon>
        <taxon>Prymnesiaceae</taxon>
        <taxon>Haptolina</taxon>
    </lineage>
</organism>
<dbReference type="PANTHER" id="PTHR11803:SF58">
    <property type="entry name" value="PROTEIN HMF1-RELATED"/>
    <property type="match status" value="1"/>
</dbReference>
<evidence type="ECO:0000313" key="3">
    <source>
        <dbReference type="EMBL" id="CAE0095912.1"/>
    </source>
</evidence>
<gene>
    <name evidence="3" type="ORF">HERI1096_LOCUS158</name>
</gene>
<dbReference type="GO" id="GO:0016620">
    <property type="term" value="F:oxidoreductase activity, acting on the aldehyde or oxo group of donors, NAD or NADP as acceptor"/>
    <property type="evidence" value="ECO:0007669"/>
    <property type="project" value="InterPro"/>
</dbReference>
<proteinExistence type="inferred from homology"/>
<dbReference type="CDD" id="cd00448">
    <property type="entry name" value="YjgF_YER057c_UK114_family"/>
    <property type="match status" value="1"/>
</dbReference>
<dbReference type="GO" id="GO:0005829">
    <property type="term" value="C:cytosol"/>
    <property type="evidence" value="ECO:0007669"/>
    <property type="project" value="TreeGrafter"/>
</dbReference>
<comment type="similarity">
    <text evidence="1">Belongs to the RutC family.</text>
</comment>
<dbReference type="Pfam" id="PF01042">
    <property type="entry name" value="Ribonuc_L-PSP"/>
    <property type="match status" value="1"/>
</dbReference>
<dbReference type="Gene3D" id="3.40.309.10">
    <property type="entry name" value="Aldehyde Dehydrogenase, Chain A, domain 2"/>
    <property type="match status" value="1"/>
</dbReference>
<sequence>MPFGGVKASGVSREGGEASLDFFSEASTVCVKLGHRTPPPMPGLRSFPVGLATAPPLMGIPATISSGSGSRRGMCTSAPGSMAAGDGHVPTAPTPMGAYAHARRAGDLLFLAGIGPRDPGTNSVPGGTIEAEDGSRREYDVAAQTRACIRNVSEVLGAHGLDLHSIVDVQCFLVDMKRDFAAFNAEYTAAFEGLPSPPTRTTVEVAELPPGGRIAVELKVVAHCPK</sequence>
<accession>A0A7S3ABA6</accession>
<dbReference type="SUPFAM" id="SSF53720">
    <property type="entry name" value="ALDH-like"/>
    <property type="match status" value="1"/>
</dbReference>
<dbReference type="InterPro" id="IPR016163">
    <property type="entry name" value="Ald_DH_C"/>
</dbReference>
<dbReference type="InterPro" id="IPR006175">
    <property type="entry name" value="YjgF/YER057c/UK114"/>
</dbReference>
<dbReference type="AlphaFoldDB" id="A0A7S3ABA6"/>
<feature type="region of interest" description="Disordered" evidence="2">
    <location>
        <begin position="116"/>
        <end position="135"/>
    </location>
</feature>
<dbReference type="Gene3D" id="3.30.1330.40">
    <property type="entry name" value="RutC-like"/>
    <property type="match status" value="1"/>
</dbReference>
<dbReference type="PANTHER" id="PTHR11803">
    <property type="entry name" value="2-IMINOBUTANOATE/2-IMINOPROPANOATE DEAMINASE RIDA"/>
    <property type="match status" value="1"/>
</dbReference>
<evidence type="ECO:0008006" key="4">
    <source>
        <dbReference type="Google" id="ProtNLM"/>
    </source>
</evidence>
<name>A0A7S3ABA6_9EUKA</name>
<evidence type="ECO:0000256" key="2">
    <source>
        <dbReference type="SAM" id="MobiDB-lite"/>
    </source>
</evidence>
<evidence type="ECO:0000256" key="1">
    <source>
        <dbReference type="ARBA" id="ARBA00010552"/>
    </source>
</evidence>
<dbReference type="GO" id="GO:0019239">
    <property type="term" value="F:deaminase activity"/>
    <property type="evidence" value="ECO:0007669"/>
    <property type="project" value="TreeGrafter"/>
</dbReference>